<name>A0A0M0HSP1_VIBNE</name>
<evidence type="ECO:0000313" key="1">
    <source>
        <dbReference type="EMBL" id="KOO04638.1"/>
    </source>
</evidence>
<dbReference type="EMBL" id="LHPJ01000005">
    <property type="protein sequence ID" value="KOO04638.1"/>
    <property type="molecule type" value="Genomic_DNA"/>
</dbReference>
<dbReference type="PATRIC" id="fig|693.5.peg.1420"/>
<gene>
    <name evidence="1" type="ORF">AKJ17_06950</name>
</gene>
<keyword evidence="2" id="KW-1185">Reference proteome</keyword>
<accession>A0A0M0HSP1</accession>
<dbReference type="Proteomes" id="UP000037515">
    <property type="component" value="Unassembled WGS sequence"/>
</dbReference>
<dbReference type="OrthoDB" id="4194926at2"/>
<reference evidence="2" key="1">
    <citation type="submission" date="2015-08" db="EMBL/GenBank/DDBJ databases">
        <title>Vibrio galatheae sp. nov., a novel member of the Vibrionaceae family isolated from the Solomon Islands.</title>
        <authorList>
            <person name="Giubergia S."/>
            <person name="Machado H."/>
            <person name="Mateiu R.V."/>
            <person name="Gram L."/>
        </authorList>
    </citation>
    <scope>NUCLEOTIDE SEQUENCE [LARGE SCALE GENOMIC DNA]</scope>
    <source>
        <strain evidence="2">DSM 19584</strain>
    </source>
</reference>
<proteinExistence type="predicted"/>
<dbReference type="AlphaFoldDB" id="A0A0M0HSP1"/>
<comment type="caution">
    <text evidence="1">The sequence shown here is derived from an EMBL/GenBank/DDBJ whole genome shotgun (WGS) entry which is preliminary data.</text>
</comment>
<protein>
    <submittedName>
        <fullName evidence="1">Uncharacterized protein</fullName>
    </submittedName>
</protein>
<dbReference type="STRING" id="693.AKJ17_06950"/>
<evidence type="ECO:0000313" key="2">
    <source>
        <dbReference type="Proteomes" id="UP000037515"/>
    </source>
</evidence>
<dbReference type="RefSeq" id="WP_053395051.1">
    <property type="nucleotide sequence ID" value="NZ_LHPJ01000005.1"/>
</dbReference>
<organism evidence="1 2">
    <name type="scientific">Vibrio nereis</name>
    <dbReference type="NCBI Taxonomy" id="693"/>
    <lineage>
        <taxon>Bacteria</taxon>
        <taxon>Pseudomonadati</taxon>
        <taxon>Pseudomonadota</taxon>
        <taxon>Gammaproteobacteria</taxon>
        <taxon>Vibrionales</taxon>
        <taxon>Vibrionaceae</taxon>
        <taxon>Vibrio</taxon>
    </lineage>
</organism>
<sequence>MGLKEKRAAREFQEHRLDGLVSRAHKAAKFEFEFDIDWDSISIDDYSHLYDQTWPLIYFEPLIKAMKELCDDEFSQEAIAEDMKKVVIQNFGDISNPNNHASYLKGTLTLNHSPIYNADNQVEDRKEAIKKTIEKAL</sequence>